<keyword evidence="1" id="KW-0812">Transmembrane</keyword>
<feature type="transmembrane region" description="Helical" evidence="1">
    <location>
        <begin position="103"/>
        <end position="128"/>
    </location>
</feature>
<dbReference type="AlphaFoldDB" id="A0A292PQ40"/>
<name>A0A292PQ40_9PEZI</name>
<keyword evidence="4" id="KW-1185">Reference proteome</keyword>
<evidence type="ECO:0000313" key="4">
    <source>
        <dbReference type="Proteomes" id="UP001412239"/>
    </source>
</evidence>
<evidence type="ECO:0000313" key="3">
    <source>
        <dbReference type="EMBL" id="CUS09679.1"/>
    </source>
</evidence>
<dbReference type="InterPro" id="IPR056119">
    <property type="entry name" value="DUF7702"/>
</dbReference>
<feature type="transmembrane region" description="Helical" evidence="1">
    <location>
        <begin position="159"/>
        <end position="179"/>
    </location>
</feature>
<feature type="transmembrane region" description="Helical" evidence="1">
    <location>
        <begin position="67"/>
        <end position="91"/>
    </location>
</feature>
<feature type="domain" description="DUF7702" evidence="2">
    <location>
        <begin position="30"/>
        <end position="256"/>
    </location>
</feature>
<dbReference type="Proteomes" id="UP001412239">
    <property type="component" value="Unassembled WGS sequence"/>
</dbReference>
<feature type="transmembrane region" description="Helical" evidence="1">
    <location>
        <begin position="191"/>
        <end position="215"/>
    </location>
</feature>
<feature type="non-terminal residue" evidence="3">
    <location>
        <position position="1"/>
    </location>
</feature>
<evidence type="ECO:0000259" key="2">
    <source>
        <dbReference type="Pfam" id="PF24800"/>
    </source>
</evidence>
<accession>A0A292PQ40</accession>
<keyword evidence="1" id="KW-1133">Transmembrane helix</keyword>
<reference evidence="3" key="1">
    <citation type="submission" date="2015-10" db="EMBL/GenBank/DDBJ databases">
        <authorList>
            <person name="Regsiter A."/>
            <person name="william w."/>
        </authorList>
    </citation>
    <scope>NUCLEOTIDE SEQUENCE</scope>
    <source>
        <strain evidence="3">Montdore</strain>
    </source>
</reference>
<keyword evidence="1" id="KW-0472">Membrane</keyword>
<dbReference type="EMBL" id="LN891072">
    <property type="protein sequence ID" value="CUS09679.1"/>
    <property type="molecule type" value="Genomic_DNA"/>
</dbReference>
<proteinExistence type="predicted"/>
<evidence type="ECO:0000256" key="1">
    <source>
        <dbReference type="SAM" id="Phobius"/>
    </source>
</evidence>
<organism evidence="3 4">
    <name type="scientific">Tuber aestivum</name>
    <name type="common">summer truffle</name>
    <dbReference type="NCBI Taxonomy" id="59557"/>
    <lineage>
        <taxon>Eukaryota</taxon>
        <taxon>Fungi</taxon>
        <taxon>Dikarya</taxon>
        <taxon>Ascomycota</taxon>
        <taxon>Pezizomycotina</taxon>
        <taxon>Pezizomycetes</taxon>
        <taxon>Pezizales</taxon>
        <taxon>Tuberaceae</taxon>
        <taxon>Tuber</taxon>
    </lineage>
</organism>
<sequence>MTPHANLFLSEVILGIVFLSLTAYNISRTPRETGWWYIAIFCLFRITGSALLLTITVKRSHADKSLIIPAIVFSGIAVSPLLAACLGFLNSCTQHLTTIYHPILRLLALTHLFVLAALILNTVGGVLIPLHSTTSSSSPTPPSASAIASLNHAITYIRASSLLFLTSWVLILLSLAILSRHWRAFAWTARAFYVAVLGGMPCLFVRILYAVLAAWDLGKGGVVVPGGGNRYGVLKGDVGVLAGMRVCMEFLVAGGWGVVGALEWWWGGAEGEEWGGG</sequence>
<protein>
    <recommendedName>
        <fullName evidence="2">DUF7702 domain-containing protein</fullName>
    </recommendedName>
</protein>
<dbReference type="Pfam" id="PF24800">
    <property type="entry name" value="DUF7702"/>
    <property type="match status" value="1"/>
</dbReference>
<dbReference type="PANTHER" id="PTHR42109:SF2">
    <property type="entry name" value="INTEGRAL MEMBRANE PROTEIN"/>
    <property type="match status" value="1"/>
</dbReference>
<feature type="transmembrane region" description="Helical" evidence="1">
    <location>
        <begin position="34"/>
        <end position="55"/>
    </location>
</feature>
<gene>
    <name evidence="3" type="ORF">GSTUAT00006226001</name>
</gene>
<dbReference type="PANTHER" id="PTHR42109">
    <property type="entry name" value="UNPLACED GENOMIC SCAFFOLD UM_SCAF_CONTIG_1.265, WHOLE GENOME SHOTGUN SEQUENCE"/>
    <property type="match status" value="1"/>
</dbReference>
<feature type="transmembrane region" description="Helical" evidence="1">
    <location>
        <begin position="6"/>
        <end position="27"/>
    </location>
</feature>